<evidence type="ECO:0000313" key="2">
    <source>
        <dbReference type="Proteomes" id="UP001163719"/>
    </source>
</evidence>
<proteinExistence type="predicted"/>
<sequence length="88" mass="9761">MKKVLLLSAISIVGLMSAKSTEVKNVKELPVHEAKVNVSTTSKAIIAEPIRMTTFCGKSYWTVNGSQEVLYQEWLDMNAELCSENPMV</sequence>
<gene>
    <name evidence="1" type="ORF">OH806_00570</name>
</gene>
<comment type="caution">
    <text evidence="1">The sequence shown here is derived from an EMBL/GenBank/DDBJ whole genome shotgun (WGS) entry which is preliminary data.</text>
</comment>
<name>A0ABT3HJ18_9FLAO</name>
<evidence type="ECO:0000313" key="1">
    <source>
        <dbReference type="EMBL" id="MCW3159769.1"/>
    </source>
</evidence>
<dbReference type="Proteomes" id="UP001163719">
    <property type="component" value="Unassembled WGS sequence"/>
</dbReference>
<dbReference type="EMBL" id="JAPDHV010000001">
    <property type="protein sequence ID" value="MCW3159769.1"/>
    <property type="molecule type" value="Genomic_DNA"/>
</dbReference>
<accession>A0ABT3HJ18</accession>
<dbReference type="RefSeq" id="WP_264741746.1">
    <property type="nucleotide sequence ID" value="NZ_JAPDHV010000001.1"/>
</dbReference>
<organism evidence="1 2">
    <name type="scientific">Chryseobacterium oryctis</name>
    <dbReference type="NCBI Taxonomy" id="2952618"/>
    <lineage>
        <taxon>Bacteria</taxon>
        <taxon>Pseudomonadati</taxon>
        <taxon>Bacteroidota</taxon>
        <taxon>Flavobacteriia</taxon>
        <taxon>Flavobacteriales</taxon>
        <taxon>Weeksellaceae</taxon>
        <taxon>Chryseobacterium group</taxon>
        <taxon>Chryseobacterium</taxon>
    </lineage>
</organism>
<protein>
    <submittedName>
        <fullName evidence="1">Uncharacterized protein</fullName>
    </submittedName>
</protein>
<keyword evidence="2" id="KW-1185">Reference proteome</keyword>
<reference evidence="1" key="1">
    <citation type="submission" date="2022-10" db="EMBL/GenBank/DDBJ databases">
        <title>Chryseobacterium babae sp. nov. isolated from the gut of the beetle Oryctes rhinoceros, and Chryseobacterium kimseyorum sp. nov., isolated from a stick insect rearing cage.</title>
        <authorList>
            <person name="Shelomi M."/>
            <person name="Han C.-J."/>
            <person name="Chen W.-M."/>
            <person name="Chen H.-K."/>
            <person name="Liaw S.-J."/>
            <person name="Muhle E."/>
            <person name="Clermont D."/>
        </authorList>
    </citation>
    <scope>NUCLEOTIDE SEQUENCE</scope>
    <source>
        <strain evidence="1">WLa1L2M3</strain>
    </source>
</reference>